<organism evidence="6 7">
    <name type="scientific">Aspergillus steynii IBT 23096</name>
    <dbReference type="NCBI Taxonomy" id="1392250"/>
    <lineage>
        <taxon>Eukaryota</taxon>
        <taxon>Fungi</taxon>
        <taxon>Dikarya</taxon>
        <taxon>Ascomycota</taxon>
        <taxon>Pezizomycotina</taxon>
        <taxon>Eurotiomycetes</taxon>
        <taxon>Eurotiomycetidae</taxon>
        <taxon>Eurotiales</taxon>
        <taxon>Aspergillaceae</taxon>
        <taxon>Aspergillus</taxon>
        <taxon>Aspergillus subgen. Circumdati</taxon>
    </lineage>
</organism>
<dbReference type="Pfam" id="PF00743">
    <property type="entry name" value="FMO-like"/>
    <property type="match status" value="1"/>
</dbReference>
<comment type="similarity">
    <text evidence="2">Belongs to the FAD-binding monooxygenase family.</text>
</comment>
<dbReference type="PANTHER" id="PTHR42877:SF5">
    <property type="entry name" value="L-ORNITHINE N(5)-MONOOXYGENASE-RELATED"/>
    <property type="match status" value="1"/>
</dbReference>
<dbReference type="GO" id="GO:0004499">
    <property type="term" value="F:N,N-dimethylaniline monooxygenase activity"/>
    <property type="evidence" value="ECO:0007669"/>
    <property type="project" value="InterPro"/>
</dbReference>
<comment type="caution">
    <text evidence="6">The sequence shown here is derived from an EMBL/GenBank/DDBJ whole genome shotgun (WGS) entry which is preliminary data.</text>
</comment>
<dbReference type="AlphaFoldDB" id="A0A2I2GRD7"/>
<proteinExistence type="inferred from homology"/>
<dbReference type="EMBL" id="MSFO01000001">
    <property type="protein sequence ID" value="PLB55438.1"/>
    <property type="molecule type" value="Genomic_DNA"/>
</dbReference>
<sequence>MAEKSQLLPFRQVVIIGAGFGGLAMACDLKRKLKFHDFVIYERNPGLGGTWYDNNYPGAVRLSSSKHLRDINSRNNNQAADIPGSVYQLSFAPEPNFTHVFPDRAQLHTYMLDVAQRFHILPYLQCNIAWVGSTWLDERKCWSVELQNTQTEERYVQECAVLISAVGHMVDPKRFEVPGMETFKGQIIHSSKWTDGVDLKGKNVAVLGNGSTAVQIVPAILDDVKQCTQIQRSPQWILNRPNPYVPSSLRKCLALFPILFVLLQHCGFALAELFYPLLGRRIPRLSKSHLRACGVPEKYHSLLTPSYEPGCKRLVFASSYLQSLSNPKLHLQQDEITALTDSSVVLRSGTPVPCDVLILAHGFESDTFRFPVRGREGRTTAQHWDEAGGPSCYRGCAMHGFPNFFMIRGPNMASGHNSVIYYIEATVSLILKIATPLIEGRLRSVEIKSEVEKSYVASVQEACRKGVWGRGCSTYYVDGTGWNHTIYPWTSYWLWFHRFERVGDWICEN</sequence>
<dbReference type="STRING" id="1392250.A0A2I2GRD7"/>
<dbReference type="Gene3D" id="3.50.50.60">
    <property type="entry name" value="FAD/NAD(P)-binding domain"/>
    <property type="match status" value="2"/>
</dbReference>
<keyword evidence="7" id="KW-1185">Reference proteome</keyword>
<dbReference type="GO" id="GO:0050661">
    <property type="term" value="F:NADP binding"/>
    <property type="evidence" value="ECO:0007669"/>
    <property type="project" value="InterPro"/>
</dbReference>
<keyword evidence="5" id="KW-0560">Oxidoreductase</keyword>
<dbReference type="PANTHER" id="PTHR42877">
    <property type="entry name" value="L-ORNITHINE N(5)-MONOOXYGENASE-RELATED"/>
    <property type="match status" value="1"/>
</dbReference>
<dbReference type="OrthoDB" id="74360at2759"/>
<accession>A0A2I2GRD7</accession>
<dbReference type="InterPro" id="IPR051209">
    <property type="entry name" value="FAD-bind_Monooxygenase_sf"/>
</dbReference>
<dbReference type="PROSITE" id="PS51257">
    <property type="entry name" value="PROKAR_LIPOPROTEIN"/>
    <property type="match status" value="1"/>
</dbReference>
<evidence type="ECO:0000313" key="7">
    <source>
        <dbReference type="Proteomes" id="UP000234275"/>
    </source>
</evidence>
<name>A0A2I2GRD7_9EURO</name>
<protein>
    <submittedName>
        <fullName evidence="6">FAD/NAD(P)-binding domain-containing protein</fullName>
    </submittedName>
</protein>
<dbReference type="GO" id="GO:0050660">
    <property type="term" value="F:flavin adenine dinucleotide binding"/>
    <property type="evidence" value="ECO:0007669"/>
    <property type="project" value="InterPro"/>
</dbReference>
<gene>
    <name evidence="6" type="ORF">P170DRAFT_506036</name>
</gene>
<comment type="cofactor">
    <cofactor evidence="1">
        <name>FAD</name>
        <dbReference type="ChEBI" id="CHEBI:57692"/>
    </cofactor>
</comment>
<reference evidence="6 7" key="1">
    <citation type="submission" date="2016-12" db="EMBL/GenBank/DDBJ databases">
        <title>The genomes of Aspergillus section Nigri reveals drivers in fungal speciation.</title>
        <authorList>
            <consortium name="DOE Joint Genome Institute"/>
            <person name="Vesth T.C."/>
            <person name="Nybo J."/>
            <person name="Theobald S."/>
            <person name="Brandl J."/>
            <person name="Frisvad J.C."/>
            <person name="Nielsen K.F."/>
            <person name="Lyhne E.K."/>
            <person name="Kogle M.E."/>
            <person name="Kuo A."/>
            <person name="Riley R."/>
            <person name="Clum A."/>
            <person name="Nolan M."/>
            <person name="Lipzen A."/>
            <person name="Salamov A."/>
            <person name="Henrissat B."/>
            <person name="Wiebenga A."/>
            <person name="De Vries R.P."/>
            <person name="Grigoriev I.V."/>
            <person name="Mortensen U.H."/>
            <person name="Andersen M.R."/>
            <person name="Baker S.E."/>
        </authorList>
    </citation>
    <scope>NUCLEOTIDE SEQUENCE [LARGE SCALE GENOMIC DNA]</scope>
    <source>
        <strain evidence="6 7">IBT 23096</strain>
    </source>
</reference>
<keyword evidence="4" id="KW-0274">FAD</keyword>
<evidence type="ECO:0000256" key="1">
    <source>
        <dbReference type="ARBA" id="ARBA00001974"/>
    </source>
</evidence>
<evidence type="ECO:0000256" key="2">
    <source>
        <dbReference type="ARBA" id="ARBA00010139"/>
    </source>
</evidence>
<keyword evidence="3" id="KW-0285">Flavoprotein</keyword>
<dbReference type="VEuPathDB" id="FungiDB:P170DRAFT_506036"/>
<evidence type="ECO:0000256" key="5">
    <source>
        <dbReference type="ARBA" id="ARBA00023002"/>
    </source>
</evidence>
<dbReference type="GeneID" id="36562051"/>
<evidence type="ECO:0000256" key="4">
    <source>
        <dbReference type="ARBA" id="ARBA00022827"/>
    </source>
</evidence>
<dbReference type="Proteomes" id="UP000234275">
    <property type="component" value="Unassembled WGS sequence"/>
</dbReference>
<dbReference type="RefSeq" id="XP_024710740.1">
    <property type="nucleotide sequence ID" value="XM_024854345.1"/>
</dbReference>
<evidence type="ECO:0000313" key="6">
    <source>
        <dbReference type="EMBL" id="PLB55438.1"/>
    </source>
</evidence>
<dbReference type="InterPro" id="IPR020946">
    <property type="entry name" value="Flavin_mOase-like"/>
</dbReference>
<dbReference type="SUPFAM" id="SSF51905">
    <property type="entry name" value="FAD/NAD(P)-binding domain"/>
    <property type="match status" value="2"/>
</dbReference>
<dbReference type="InterPro" id="IPR036188">
    <property type="entry name" value="FAD/NAD-bd_sf"/>
</dbReference>
<evidence type="ECO:0000256" key="3">
    <source>
        <dbReference type="ARBA" id="ARBA00022630"/>
    </source>
</evidence>